<dbReference type="RefSeq" id="WP_051923945.1">
    <property type="nucleotide sequence ID" value="NZ_JDUU01000001.1"/>
</dbReference>
<dbReference type="GO" id="GO:0003677">
    <property type="term" value="F:DNA binding"/>
    <property type="evidence" value="ECO:0007669"/>
    <property type="project" value="UniProtKB-UniRule"/>
</dbReference>
<dbReference type="Gene3D" id="1.10.10.60">
    <property type="entry name" value="Homeodomain-like"/>
    <property type="match status" value="1"/>
</dbReference>
<dbReference type="OrthoDB" id="9796019at2"/>
<proteinExistence type="predicted"/>
<dbReference type="SUPFAM" id="SSF46689">
    <property type="entry name" value="Homeodomain-like"/>
    <property type="match status" value="1"/>
</dbReference>
<gene>
    <name evidence="4" type="ORF">BBIA_1949</name>
</gene>
<evidence type="ECO:0000259" key="3">
    <source>
        <dbReference type="PROSITE" id="PS50977"/>
    </source>
</evidence>
<dbReference type="PROSITE" id="PS50977">
    <property type="entry name" value="HTH_TETR_2"/>
    <property type="match status" value="1"/>
</dbReference>
<dbReference type="Pfam" id="PF00440">
    <property type="entry name" value="TetR_N"/>
    <property type="match status" value="1"/>
</dbReference>
<sequence>MEASIESKQTRRRGKALEAAILEAAWEQLSACSAEEFTFDNVAARAHTSKSVLYRRWPNRTELFVAAVRQHRGRASIERPNTGTLRDDVISILLQLNRKQSDAVMVLAKFGVYADWFGVSAHELYERTMISDRPSIIVAIDNARARGDITCELPESLLRMPGELGRAIILRDMRPLSEADIIATVDELFLPLVHYYEHRARAAADKECSDECAGRSGERPDGIC</sequence>
<name>A0A086ZR00_9BIFI</name>
<organism evidence="4 5">
    <name type="scientific">Bifidobacterium biavatii DSM 23969</name>
    <dbReference type="NCBI Taxonomy" id="1437608"/>
    <lineage>
        <taxon>Bacteria</taxon>
        <taxon>Bacillati</taxon>
        <taxon>Actinomycetota</taxon>
        <taxon>Actinomycetes</taxon>
        <taxon>Bifidobacteriales</taxon>
        <taxon>Bifidobacteriaceae</taxon>
        <taxon>Bifidobacterium</taxon>
    </lineage>
</organism>
<evidence type="ECO:0000256" key="1">
    <source>
        <dbReference type="ARBA" id="ARBA00023125"/>
    </source>
</evidence>
<accession>A0A086ZR00</accession>
<dbReference type="STRING" id="1437608.GCA_000771645_00036"/>
<dbReference type="AlphaFoldDB" id="A0A086ZR00"/>
<dbReference type="SUPFAM" id="SSF48498">
    <property type="entry name" value="Tetracyclin repressor-like, C-terminal domain"/>
    <property type="match status" value="1"/>
</dbReference>
<dbReference type="Gene3D" id="1.10.357.10">
    <property type="entry name" value="Tetracycline Repressor, domain 2"/>
    <property type="match status" value="1"/>
</dbReference>
<keyword evidence="5" id="KW-1185">Reference proteome</keyword>
<protein>
    <submittedName>
        <fullName evidence="4">TetR family transcriptional regulator</fullName>
    </submittedName>
</protein>
<comment type="caution">
    <text evidence="4">The sequence shown here is derived from an EMBL/GenBank/DDBJ whole genome shotgun (WGS) entry which is preliminary data.</text>
</comment>
<dbReference type="eggNOG" id="COG1309">
    <property type="taxonomic scope" value="Bacteria"/>
</dbReference>
<evidence type="ECO:0000256" key="2">
    <source>
        <dbReference type="PROSITE-ProRule" id="PRU00335"/>
    </source>
</evidence>
<dbReference type="InterPro" id="IPR001647">
    <property type="entry name" value="HTH_TetR"/>
</dbReference>
<dbReference type="InterPro" id="IPR009057">
    <property type="entry name" value="Homeodomain-like_sf"/>
</dbReference>
<dbReference type="EMBL" id="JGYN01000027">
    <property type="protein sequence ID" value="KFI48950.1"/>
    <property type="molecule type" value="Genomic_DNA"/>
</dbReference>
<keyword evidence="1 2" id="KW-0238">DNA-binding</keyword>
<evidence type="ECO:0000313" key="5">
    <source>
        <dbReference type="Proteomes" id="UP000029108"/>
    </source>
</evidence>
<evidence type="ECO:0000313" key="4">
    <source>
        <dbReference type="EMBL" id="KFI48950.1"/>
    </source>
</evidence>
<reference evidence="4 5" key="1">
    <citation type="submission" date="2014-03" db="EMBL/GenBank/DDBJ databases">
        <title>Genomics of Bifidobacteria.</title>
        <authorList>
            <person name="Ventura M."/>
            <person name="Milani C."/>
            <person name="Lugli G.A."/>
        </authorList>
    </citation>
    <scope>NUCLEOTIDE SEQUENCE [LARGE SCALE GENOMIC DNA]</scope>
    <source>
        <strain evidence="4 5">DSM 23969</strain>
    </source>
</reference>
<dbReference type="Proteomes" id="UP000029108">
    <property type="component" value="Unassembled WGS sequence"/>
</dbReference>
<feature type="domain" description="HTH tetR-type" evidence="3">
    <location>
        <begin position="15"/>
        <end position="75"/>
    </location>
</feature>
<feature type="DNA-binding region" description="H-T-H motif" evidence="2">
    <location>
        <begin position="38"/>
        <end position="57"/>
    </location>
</feature>
<dbReference type="InterPro" id="IPR036271">
    <property type="entry name" value="Tet_transcr_reg_TetR-rel_C_sf"/>
</dbReference>